<proteinExistence type="predicted"/>
<dbReference type="InterPro" id="IPR038305">
    <property type="entry name" value="HeLo_sf"/>
</dbReference>
<reference evidence="2 3" key="1">
    <citation type="submission" date="2015-01" db="EMBL/GenBank/DDBJ databases">
        <title>The Genome Sequence of Fonsecaea multimorphosa CBS 102226.</title>
        <authorList>
            <consortium name="The Broad Institute Genomics Platform"/>
            <person name="Cuomo C."/>
            <person name="de Hoog S."/>
            <person name="Gorbushina A."/>
            <person name="Stielow B."/>
            <person name="Teixiera M."/>
            <person name="Abouelleil A."/>
            <person name="Chapman S.B."/>
            <person name="Priest M."/>
            <person name="Young S.K."/>
            <person name="Wortman J."/>
            <person name="Nusbaum C."/>
            <person name="Birren B."/>
        </authorList>
    </citation>
    <scope>NUCLEOTIDE SEQUENCE [LARGE SCALE GENOMIC DNA]</scope>
    <source>
        <strain evidence="2 3">CBS 102226</strain>
    </source>
</reference>
<keyword evidence="3" id="KW-1185">Reference proteome</keyword>
<dbReference type="Gene3D" id="1.20.120.1020">
    <property type="entry name" value="Prion-inhibition and propagation, HeLo domain"/>
    <property type="match status" value="1"/>
</dbReference>
<dbReference type="VEuPathDB" id="FungiDB:Z520_08211"/>
<sequence>METAAASLVVENVASARDLTECLKRCNSMTTLPVGAGRPHHVHEFEMAYIKLHFLKSWLGAVGVTVYATAAASPGDQRAALRSQWNSQKEVVSARLDGIRGLLRDPTKLREQYGFEVAVPASREVEDETMQAIEPASPARTSSAASSSQPPRSSPAAAWSLPERHKVVSARLAQLDHYVALLEALLQQLDTANEARQVVEMIQRANRAFPDAANLDVLLEASTPTNSHSFPAATTDGATGPPGASAQLRLASHSYRRNRLKEQAQAILGDIGFTDENAARSDYRENELIGSAQAVLGNVDGAFASTFFRKAAADLETS</sequence>
<dbReference type="OrthoDB" id="20872at2759"/>
<accession>A0A0D2IFX1</accession>
<name>A0A0D2IFX1_9EURO</name>
<evidence type="ECO:0008006" key="4">
    <source>
        <dbReference type="Google" id="ProtNLM"/>
    </source>
</evidence>
<gene>
    <name evidence="2" type="ORF">Z520_08211</name>
</gene>
<evidence type="ECO:0000256" key="1">
    <source>
        <dbReference type="SAM" id="MobiDB-lite"/>
    </source>
</evidence>
<dbReference type="RefSeq" id="XP_016630079.1">
    <property type="nucleotide sequence ID" value="XM_016778708.1"/>
</dbReference>
<feature type="region of interest" description="Disordered" evidence="1">
    <location>
        <begin position="126"/>
        <end position="159"/>
    </location>
</feature>
<evidence type="ECO:0000313" key="2">
    <source>
        <dbReference type="EMBL" id="KIX95956.1"/>
    </source>
</evidence>
<protein>
    <recommendedName>
        <fullName evidence="4">Prion-inhibition and propagation HeLo domain-containing protein</fullName>
    </recommendedName>
</protein>
<dbReference type="EMBL" id="KN848079">
    <property type="protein sequence ID" value="KIX95956.1"/>
    <property type="molecule type" value="Genomic_DNA"/>
</dbReference>
<evidence type="ECO:0000313" key="3">
    <source>
        <dbReference type="Proteomes" id="UP000053411"/>
    </source>
</evidence>
<dbReference type="AlphaFoldDB" id="A0A0D2IFX1"/>
<feature type="compositionally biased region" description="Low complexity" evidence="1">
    <location>
        <begin position="135"/>
        <end position="159"/>
    </location>
</feature>
<dbReference type="Proteomes" id="UP000053411">
    <property type="component" value="Unassembled WGS sequence"/>
</dbReference>
<organism evidence="2 3">
    <name type="scientific">Fonsecaea multimorphosa CBS 102226</name>
    <dbReference type="NCBI Taxonomy" id="1442371"/>
    <lineage>
        <taxon>Eukaryota</taxon>
        <taxon>Fungi</taxon>
        <taxon>Dikarya</taxon>
        <taxon>Ascomycota</taxon>
        <taxon>Pezizomycotina</taxon>
        <taxon>Eurotiomycetes</taxon>
        <taxon>Chaetothyriomycetidae</taxon>
        <taxon>Chaetothyriales</taxon>
        <taxon>Herpotrichiellaceae</taxon>
        <taxon>Fonsecaea</taxon>
    </lineage>
</organism>
<dbReference type="GeneID" id="27713957"/>